<sequence>MLRREDRAARGLGRVANERNRTEEVRGVHDHDAVRVTTRAPSEKATRRACYAWRDLPEKGSRSRIPRSAHFTALTVARRTPAHKTYTEEQKEHSDTLHLRSDEPRLFKTEAGRRRMTHKHDYVL</sequence>
<comment type="caution">
    <text evidence="2">The sequence shown here is derived from an EMBL/GenBank/DDBJ whole genome shotgun (WGS) entry which is preliminary data.</text>
</comment>
<evidence type="ECO:0000313" key="3">
    <source>
        <dbReference type="Proteomes" id="UP000299102"/>
    </source>
</evidence>
<feature type="compositionally biased region" description="Basic and acidic residues" evidence="1">
    <location>
        <begin position="16"/>
        <end position="26"/>
    </location>
</feature>
<feature type="region of interest" description="Disordered" evidence="1">
    <location>
        <begin position="1"/>
        <end position="26"/>
    </location>
</feature>
<name>A0A4C1X498_EUMVA</name>
<accession>A0A4C1X498</accession>
<dbReference type="EMBL" id="BGZK01000738">
    <property type="protein sequence ID" value="GBP58541.1"/>
    <property type="molecule type" value="Genomic_DNA"/>
</dbReference>
<proteinExistence type="predicted"/>
<dbReference type="Proteomes" id="UP000299102">
    <property type="component" value="Unassembled WGS sequence"/>
</dbReference>
<evidence type="ECO:0000256" key="1">
    <source>
        <dbReference type="SAM" id="MobiDB-lite"/>
    </source>
</evidence>
<evidence type="ECO:0000313" key="2">
    <source>
        <dbReference type="EMBL" id="GBP58541.1"/>
    </source>
</evidence>
<protein>
    <submittedName>
        <fullName evidence="2">Uncharacterized protein</fullName>
    </submittedName>
</protein>
<reference evidence="2 3" key="1">
    <citation type="journal article" date="2019" name="Commun. Biol.">
        <title>The bagworm genome reveals a unique fibroin gene that provides high tensile strength.</title>
        <authorList>
            <person name="Kono N."/>
            <person name="Nakamura H."/>
            <person name="Ohtoshi R."/>
            <person name="Tomita M."/>
            <person name="Numata K."/>
            <person name="Arakawa K."/>
        </authorList>
    </citation>
    <scope>NUCLEOTIDE SEQUENCE [LARGE SCALE GENOMIC DNA]</scope>
</reference>
<keyword evidence="3" id="KW-1185">Reference proteome</keyword>
<organism evidence="2 3">
    <name type="scientific">Eumeta variegata</name>
    <name type="common">Bagworm moth</name>
    <name type="synonym">Eumeta japonica</name>
    <dbReference type="NCBI Taxonomy" id="151549"/>
    <lineage>
        <taxon>Eukaryota</taxon>
        <taxon>Metazoa</taxon>
        <taxon>Ecdysozoa</taxon>
        <taxon>Arthropoda</taxon>
        <taxon>Hexapoda</taxon>
        <taxon>Insecta</taxon>
        <taxon>Pterygota</taxon>
        <taxon>Neoptera</taxon>
        <taxon>Endopterygota</taxon>
        <taxon>Lepidoptera</taxon>
        <taxon>Glossata</taxon>
        <taxon>Ditrysia</taxon>
        <taxon>Tineoidea</taxon>
        <taxon>Psychidae</taxon>
        <taxon>Oiketicinae</taxon>
        <taxon>Eumeta</taxon>
    </lineage>
</organism>
<dbReference type="AlphaFoldDB" id="A0A4C1X498"/>
<gene>
    <name evidence="2" type="ORF">EVAR_34543_1</name>
</gene>